<dbReference type="AlphaFoldDB" id="A0A1C3MWV6"/>
<evidence type="ECO:0000313" key="3">
    <source>
        <dbReference type="Proteomes" id="UP000199393"/>
    </source>
</evidence>
<organism evidence="2 3">
    <name type="scientific">Micromonospora krabiensis</name>
    <dbReference type="NCBI Taxonomy" id="307121"/>
    <lineage>
        <taxon>Bacteria</taxon>
        <taxon>Bacillati</taxon>
        <taxon>Actinomycetota</taxon>
        <taxon>Actinomycetes</taxon>
        <taxon>Micromonosporales</taxon>
        <taxon>Micromonosporaceae</taxon>
        <taxon>Micromonospora</taxon>
    </lineage>
</organism>
<proteinExistence type="predicted"/>
<dbReference type="SUPFAM" id="SSF56281">
    <property type="entry name" value="Metallo-hydrolase/oxidoreductase"/>
    <property type="match status" value="1"/>
</dbReference>
<evidence type="ECO:0000259" key="1">
    <source>
        <dbReference type="SMART" id="SM00849"/>
    </source>
</evidence>
<protein>
    <submittedName>
        <fullName evidence="2">Glyoxylase, beta-lactamase superfamily II</fullName>
    </submittedName>
</protein>
<dbReference type="Proteomes" id="UP000199393">
    <property type="component" value="Chromosome I"/>
</dbReference>
<feature type="domain" description="Metallo-beta-lactamase" evidence="1">
    <location>
        <begin position="64"/>
        <end position="232"/>
    </location>
</feature>
<accession>A0A1C3MWV6</accession>
<dbReference type="Gene3D" id="3.60.15.10">
    <property type="entry name" value="Ribonuclease Z/Hydroxyacylglutathione hydrolase-like"/>
    <property type="match status" value="1"/>
</dbReference>
<dbReference type="PATRIC" id="fig|307121.4.peg.263"/>
<dbReference type="InterPro" id="IPR050855">
    <property type="entry name" value="NDM-1-like"/>
</dbReference>
<dbReference type="RefSeq" id="WP_091587707.1">
    <property type="nucleotide sequence ID" value="NZ_JBHRWG010000002.1"/>
</dbReference>
<gene>
    <name evidence="2" type="ORF">GA0070620_0244</name>
</gene>
<dbReference type="PANTHER" id="PTHR42951">
    <property type="entry name" value="METALLO-BETA-LACTAMASE DOMAIN-CONTAINING"/>
    <property type="match status" value="1"/>
</dbReference>
<dbReference type="EMBL" id="LT598496">
    <property type="protein sequence ID" value="SBV24803.1"/>
    <property type="molecule type" value="Genomic_DNA"/>
</dbReference>
<dbReference type="PANTHER" id="PTHR42951:SF4">
    <property type="entry name" value="ACYL-COENZYME A THIOESTERASE MBLAC2"/>
    <property type="match status" value="1"/>
</dbReference>
<evidence type="ECO:0000313" key="2">
    <source>
        <dbReference type="EMBL" id="SBV24803.1"/>
    </source>
</evidence>
<dbReference type="SMART" id="SM00849">
    <property type="entry name" value="Lactamase_B"/>
    <property type="match status" value="1"/>
</dbReference>
<dbReference type="STRING" id="307121.GA0070620_0244"/>
<dbReference type="InterPro" id="IPR001279">
    <property type="entry name" value="Metallo-B-lactamas"/>
</dbReference>
<sequence>MASKYGDFYPSKWGFPKAVVEGNAPSPKQFMPDYLDDPSFYEKGWHAENIGDGGNFYWVTSPAGYDAGFVVTGDGVIVIDAPPGLGENMQSAIRSVTREPVTHVVYSHWHSDHIGAASQFGPNVKIVAHDITRELLARFPDKHRPLPTETFSTDATLEVGGTKLELSYKGADHCPGNIYIYGPAQKVLTKIDIVSPGSVTFAHADVSENISGFYQAHDDILSYDFKALIGGHISRWGTREDVEVVREYWHDLLGFAEEALWEMSNAEALQGFVVGLGRQNQMVGAENWINSIANYATEKTLTKTTSNGQTWPERLAGATVWTKYHAWTVAETTRTERTHYGYQAEGNGGPAYIA</sequence>
<reference evidence="3" key="1">
    <citation type="submission" date="2016-06" db="EMBL/GenBank/DDBJ databases">
        <authorList>
            <person name="Varghese N."/>
        </authorList>
    </citation>
    <scope>NUCLEOTIDE SEQUENCE [LARGE SCALE GENOMIC DNA]</scope>
    <source>
        <strain evidence="3">DSM 45344</strain>
    </source>
</reference>
<dbReference type="InterPro" id="IPR036866">
    <property type="entry name" value="RibonucZ/Hydroxyglut_hydro"/>
</dbReference>
<dbReference type="CDD" id="cd16276">
    <property type="entry name" value="metallo-hydrolase-like_MBL-fold"/>
    <property type="match status" value="1"/>
</dbReference>
<name>A0A1C3MWV6_9ACTN</name>
<dbReference type="OrthoDB" id="5240502at2"/>
<keyword evidence="3" id="KW-1185">Reference proteome</keyword>
<dbReference type="Pfam" id="PF00753">
    <property type="entry name" value="Lactamase_B"/>
    <property type="match status" value="1"/>
</dbReference>